<name>A0A6M3LZX9_9ZZZZ</name>
<organism evidence="1">
    <name type="scientific">viral metagenome</name>
    <dbReference type="NCBI Taxonomy" id="1070528"/>
    <lineage>
        <taxon>unclassified sequences</taxon>
        <taxon>metagenomes</taxon>
        <taxon>organismal metagenomes</taxon>
    </lineage>
</organism>
<reference evidence="1" key="1">
    <citation type="submission" date="2020-03" db="EMBL/GenBank/DDBJ databases">
        <title>The deep terrestrial virosphere.</title>
        <authorList>
            <person name="Holmfeldt K."/>
            <person name="Nilsson E."/>
            <person name="Simone D."/>
            <person name="Lopez-Fernandez M."/>
            <person name="Wu X."/>
            <person name="de Brujin I."/>
            <person name="Lundin D."/>
            <person name="Andersson A."/>
            <person name="Bertilsson S."/>
            <person name="Dopson M."/>
        </authorList>
    </citation>
    <scope>NUCLEOTIDE SEQUENCE</scope>
    <source>
        <strain evidence="1">MM415B05665</strain>
    </source>
</reference>
<sequence length="66" mass="7189">MTTARTYQEFVSTLRAEGHDQADIDAAIGSLIDSGITYADEDELYLTEDEVGVIRDQLANSPIPEG</sequence>
<evidence type="ECO:0000313" key="1">
    <source>
        <dbReference type="EMBL" id="QJA98138.1"/>
    </source>
</evidence>
<protein>
    <submittedName>
        <fullName evidence="1">Uncharacterized protein</fullName>
    </submittedName>
</protein>
<dbReference type="AlphaFoldDB" id="A0A6M3LZX9"/>
<proteinExistence type="predicted"/>
<accession>A0A6M3LZX9</accession>
<dbReference type="EMBL" id="MT143555">
    <property type="protein sequence ID" value="QJA98138.1"/>
    <property type="molecule type" value="Genomic_DNA"/>
</dbReference>
<gene>
    <name evidence="1" type="ORF">MM415B05665_0013</name>
</gene>